<dbReference type="Proteomes" id="UP001432062">
    <property type="component" value="Chromosome"/>
</dbReference>
<protein>
    <recommendedName>
        <fullName evidence="8">Transmembrane protein</fullName>
    </recommendedName>
</protein>
<evidence type="ECO:0000256" key="1">
    <source>
        <dbReference type="ARBA" id="ARBA00004141"/>
    </source>
</evidence>
<feature type="transmembrane region" description="Helical" evidence="5">
    <location>
        <begin position="120"/>
        <end position="139"/>
    </location>
</feature>
<dbReference type="SUPFAM" id="SSF144091">
    <property type="entry name" value="Rhomboid-like"/>
    <property type="match status" value="1"/>
</dbReference>
<dbReference type="Pfam" id="PF20401">
    <property type="entry name" value="Rhomboid_2"/>
    <property type="match status" value="1"/>
</dbReference>
<dbReference type="InterPro" id="IPR046862">
    <property type="entry name" value="Rhomboid_2"/>
</dbReference>
<name>A0ABZ1YKM1_9NOCA</name>
<feature type="transmembrane region" description="Helical" evidence="5">
    <location>
        <begin position="178"/>
        <end position="194"/>
    </location>
</feature>
<feature type="transmembrane region" description="Helical" evidence="5">
    <location>
        <begin position="81"/>
        <end position="108"/>
    </location>
</feature>
<evidence type="ECO:0000256" key="5">
    <source>
        <dbReference type="SAM" id="Phobius"/>
    </source>
</evidence>
<accession>A0ABZ1YKM1</accession>
<evidence type="ECO:0000256" key="3">
    <source>
        <dbReference type="ARBA" id="ARBA00022989"/>
    </source>
</evidence>
<evidence type="ECO:0000256" key="2">
    <source>
        <dbReference type="ARBA" id="ARBA00022692"/>
    </source>
</evidence>
<proteinExistence type="predicted"/>
<dbReference type="EMBL" id="CP109441">
    <property type="protein sequence ID" value="WUV42472.1"/>
    <property type="molecule type" value="Genomic_DNA"/>
</dbReference>
<organism evidence="6 7">
    <name type="scientific">Nocardia vinacea</name>
    <dbReference type="NCBI Taxonomy" id="96468"/>
    <lineage>
        <taxon>Bacteria</taxon>
        <taxon>Bacillati</taxon>
        <taxon>Actinomycetota</taxon>
        <taxon>Actinomycetes</taxon>
        <taxon>Mycobacteriales</taxon>
        <taxon>Nocardiaceae</taxon>
        <taxon>Nocardia</taxon>
    </lineage>
</organism>
<keyword evidence="7" id="KW-1185">Reference proteome</keyword>
<evidence type="ECO:0000313" key="6">
    <source>
        <dbReference type="EMBL" id="WUV42472.1"/>
    </source>
</evidence>
<evidence type="ECO:0000256" key="4">
    <source>
        <dbReference type="ARBA" id="ARBA00023136"/>
    </source>
</evidence>
<feature type="transmembrane region" description="Helical" evidence="5">
    <location>
        <begin position="230"/>
        <end position="248"/>
    </location>
</feature>
<keyword evidence="2 5" id="KW-0812">Transmembrane</keyword>
<feature type="transmembrane region" description="Helical" evidence="5">
    <location>
        <begin position="151"/>
        <end position="171"/>
    </location>
</feature>
<keyword evidence="4 5" id="KW-0472">Membrane</keyword>
<evidence type="ECO:0008006" key="8">
    <source>
        <dbReference type="Google" id="ProtNLM"/>
    </source>
</evidence>
<comment type="subcellular location">
    <subcellularLocation>
        <location evidence="1">Membrane</location>
        <topology evidence="1">Multi-pass membrane protein</topology>
    </subcellularLocation>
</comment>
<sequence>MRMEVLMVAATTTADRAPVDPLTPLRTRWWQLRLPATFGYLAALVAVTAVFSALSESAQARVVLHASTNLHNLLDGRVGTVLSSALVIGDVSAAWVLIPLLGCLLALAELRFGAVHMVRVFLAGHIGATVLVAVGLWIAIEVDWLPASIRWAQDVGVSYGAMALVGAIVVAIPHRWRIAWATVWFLVAAEGVLIEQTFTNVGHLLAFGIGTAVGFGMLRAKAASTRRLTRVESGLLAVSAFLAAILLMG</sequence>
<evidence type="ECO:0000313" key="7">
    <source>
        <dbReference type="Proteomes" id="UP001432062"/>
    </source>
</evidence>
<dbReference type="RefSeq" id="WP_329405174.1">
    <property type="nucleotide sequence ID" value="NZ_CP109441.1"/>
</dbReference>
<keyword evidence="3 5" id="KW-1133">Transmembrane helix</keyword>
<gene>
    <name evidence="6" type="ORF">OG563_24745</name>
</gene>
<reference evidence="6" key="1">
    <citation type="submission" date="2022-10" db="EMBL/GenBank/DDBJ databases">
        <title>The complete genomes of actinobacterial strains from the NBC collection.</title>
        <authorList>
            <person name="Joergensen T.S."/>
            <person name="Alvarez Arevalo M."/>
            <person name="Sterndorff E.B."/>
            <person name="Faurdal D."/>
            <person name="Vuksanovic O."/>
            <person name="Mourched A.-S."/>
            <person name="Charusanti P."/>
            <person name="Shaw S."/>
            <person name="Blin K."/>
            <person name="Weber T."/>
        </authorList>
    </citation>
    <scope>NUCLEOTIDE SEQUENCE</scope>
    <source>
        <strain evidence="6">NBC_01482</strain>
    </source>
</reference>
<feature type="transmembrane region" description="Helical" evidence="5">
    <location>
        <begin position="200"/>
        <end position="218"/>
    </location>
</feature>
<dbReference type="InterPro" id="IPR035952">
    <property type="entry name" value="Rhomboid-like_sf"/>
</dbReference>
<feature type="transmembrane region" description="Helical" evidence="5">
    <location>
        <begin position="34"/>
        <end position="54"/>
    </location>
</feature>